<evidence type="ECO:0000313" key="7">
    <source>
        <dbReference type="EMBL" id="RAW34471.1"/>
    </source>
</evidence>
<dbReference type="EMBL" id="RCMV01000411">
    <property type="protein sequence ID" value="KAG3217633.1"/>
    <property type="molecule type" value="Genomic_DNA"/>
</dbReference>
<dbReference type="Proteomes" id="UP000697107">
    <property type="component" value="Unassembled WGS sequence"/>
</dbReference>
<dbReference type="EMBL" id="RCMG01000457">
    <property type="protein sequence ID" value="KAG2853885.1"/>
    <property type="molecule type" value="Genomic_DNA"/>
</dbReference>
<keyword evidence="8" id="KW-1185">Reference proteome</keyword>
<dbReference type="Proteomes" id="UP000251314">
    <property type="component" value="Unassembled WGS sequence"/>
</dbReference>
<dbReference type="VEuPathDB" id="FungiDB:PC110_g9192"/>
<dbReference type="EMBL" id="RCMI01000438">
    <property type="protein sequence ID" value="KAG2910871.1"/>
    <property type="molecule type" value="Genomic_DNA"/>
</dbReference>
<evidence type="ECO:0000313" key="5">
    <source>
        <dbReference type="EMBL" id="KAG2976709.1"/>
    </source>
</evidence>
<evidence type="ECO:0000313" key="8">
    <source>
        <dbReference type="Proteomes" id="UP000251314"/>
    </source>
</evidence>
<gene>
    <name evidence="7" type="ORF">PC110_g9192</name>
    <name evidence="2" type="ORF">PC113_g13780</name>
    <name evidence="3" type="ORF">PC115_g12776</name>
    <name evidence="4" type="ORF">PC117_g14031</name>
    <name evidence="5" type="ORF">PC118_g13288</name>
    <name evidence="6" type="ORF">PC129_g11547</name>
</gene>
<dbReference type="EMBL" id="RCMK01000427">
    <property type="protein sequence ID" value="KAG2929342.1"/>
    <property type="molecule type" value="Genomic_DNA"/>
</dbReference>
<dbReference type="Proteomes" id="UP000736787">
    <property type="component" value="Unassembled WGS sequence"/>
</dbReference>
<dbReference type="OrthoDB" id="89992at2759"/>
<dbReference type="EMBL" id="RCML01000451">
    <property type="protein sequence ID" value="KAG2976709.1"/>
    <property type="molecule type" value="Genomic_DNA"/>
</dbReference>
<feature type="chain" id="PRO_5039985841" evidence="1">
    <location>
        <begin position="19"/>
        <end position="159"/>
    </location>
</feature>
<dbReference type="EMBL" id="MJFZ01000199">
    <property type="protein sequence ID" value="RAW34471.1"/>
    <property type="molecule type" value="Genomic_DNA"/>
</dbReference>
<evidence type="ECO:0000313" key="6">
    <source>
        <dbReference type="EMBL" id="KAG3217633.1"/>
    </source>
</evidence>
<dbReference type="Proteomes" id="UP000735874">
    <property type="component" value="Unassembled WGS sequence"/>
</dbReference>
<protein>
    <submittedName>
        <fullName evidence="7">Uncharacterized protein</fullName>
    </submittedName>
</protein>
<dbReference type="AlphaFoldDB" id="A0A329SCY9"/>
<proteinExistence type="predicted"/>
<evidence type="ECO:0000256" key="1">
    <source>
        <dbReference type="SAM" id="SignalP"/>
    </source>
</evidence>
<sequence length="159" mass="17409">MFASIFTLWTLLMYSSVAENSNWIGLYRDAHFDELVLSLRDVKPQNCYNLLCQGVNNVVSSAAWLGWTVKASDNSLPQITFFMDKDCTGTSQGYKASGEDYPADFTTTGNSSGMDNKITSLIVYERNAVDVDNTITFCLGSTEAAAVGEIANATRINTN</sequence>
<name>A0A329SCY9_9STRA</name>
<organism evidence="7 8">
    <name type="scientific">Phytophthora cactorum</name>
    <dbReference type="NCBI Taxonomy" id="29920"/>
    <lineage>
        <taxon>Eukaryota</taxon>
        <taxon>Sar</taxon>
        <taxon>Stramenopiles</taxon>
        <taxon>Oomycota</taxon>
        <taxon>Peronosporomycetes</taxon>
        <taxon>Peronosporales</taxon>
        <taxon>Peronosporaceae</taxon>
        <taxon>Phytophthora</taxon>
    </lineage>
</organism>
<reference evidence="7 8" key="1">
    <citation type="submission" date="2018-01" db="EMBL/GenBank/DDBJ databases">
        <title>Draft genome of the strawberry crown rot pathogen Phytophthora cactorum.</title>
        <authorList>
            <person name="Armitage A.D."/>
            <person name="Lysoe E."/>
            <person name="Nellist C.F."/>
            <person name="Harrison R.J."/>
            <person name="Brurberg M.B."/>
        </authorList>
    </citation>
    <scope>NUCLEOTIDE SEQUENCE [LARGE SCALE GENOMIC DNA]</scope>
    <source>
        <strain evidence="7 8">10300</strain>
    </source>
</reference>
<comment type="caution">
    <text evidence="7">The sequence shown here is derived from an EMBL/GenBank/DDBJ whole genome shotgun (WGS) entry which is preliminary data.</text>
</comment>
<dbReference type="Proteomes" id="UP000774804">
    <property type="component" value="Unassembled WGS sequence"/>
</dbReference>
<dbReference type="Proteomes" id="UP000760860">
    <property type="component" value="Unassembled WGS sequence"/>
</dbReference>
<feature type="signal peptide" evidence="1">
    <location>
        <begin position="1"/>
        <end position="18"/>
    </location>
</feature>
<accession>A0A329SCY9</accession>
<evidence type="ECO:0000313" key="2">
    <source>
        <dbReference type="EMBL" id="KAG2853885.1"/>
    </source>
</evidence>
<keyword evidence="1" id="KW-0732">Signal</keyword>
<evidence type="ECO:0000313" key="3">
    <source>
        <dbReference type="EMBL" id="KAG2910871.1"/>
    </source>
</evidence>
<reference evidence="2" key="2">
    <citation type="submission" date="2018-10" db="EMBL/GenBank/DDBJ databases">
        <title>Effector identification in a new, highly contiguous assembly of the strawberry crown rot pathogen Phytophthora cactorum.</title>
        <authorList>
            <person name="Armitage A.D."/>
            <person name="Nellist C.F."/>
            <person name="Bates H."/>
            <person name="Vickerstaff R.J."/>
            <person name="Harrison R.J."/>
        </authorList>
    </citation>
    <scope>NUCLEOTIDE SEQUENCE</scope>
    <source>
        <strain evidence="2">15-7</strain>
        <strain evidence="3">4032</strain>
        <strain evidence="4">4040</strain>
        <strain evidence="5">P415</strain>
        <strain evidence="6">P421</strain>
    </source>
</reference>
<evidence type="ECO:0000313" key="4">
    <source>
        <dbReference type="EMBL" id="KAG2929342.1"/>
    </source>
</evidence>